<evidence type="ECO:0000313" key="8">
    <source>
        <dbReference type="RefSeq" id="XP_023930111.1"/>
    </source>
</evidence>
<evidence type="ECO:0000256" key="2">
    <source>
        <dbReference type="ARBA" id="ARBA00006351"/>
    </source>
</evidence>
<dbReference type="InterPro" id="IPR040525">
    <property type="entry name" value="UGGT_TRXL_4"/>
</dbReference>
<dbReference type="GO" id="GO:0003980">
    <property type="term" value="F:UDP-glucose:glycoprotein glucosyltransferase activity"/>
    <property type="evidence" value="ECO:0007669"/>
    <property type="project" value="InterPro"/>
</dbReference>
<protein>
    <submittedName>
        <fullName evidence="8">UDP-glucose:glycoprotein glucosyltransferase 1 isoform X2</fullName>
    </submittedName>
</protein>
<evidence type="ECO:0000259" key="5">
    <source>
        <dbReference type="Pfam" id="PF18403"/>
    </source>
</evidence>
<dbReference type="GO" id="GO:0036503">
    <property type="term" value="P:ERAD pathway"/>
    <property type="evidence" value="ECO:0007669"/>
    <property type="project" value="TreeGrafter"/>
</dbReference>
<evidence type="ECO:0000313" key="7">
    <source>
        <dbReference type="Proteomes" id="UP000085678"/>
    </source>
</evidence>
<proteinExistence type="inferred from homology"/>
<dbReference type="InterPro" id="IPR040497">
    <property type="entry name" value="Glyco_transf_24"/>
</dbReference>
<comment type="similarity">
    <text evidence="2">Belongs to the glycosyltransferase 8 family.</text>
</comment>
<dbReference type="GO" id="GO:0018279">
    <property type="term" value="P:protein N-linked glycosylation via asparagine"/>
    <property type="evidence" value="ECO:0007669"/>
    <property type="project" value="TreeGrafter"/>
</dbReference>
<evidence type="ECO:0000256" key="1">
    <source>
        <dbReference type="ARBA" id="ARBA00004922"/>
    </source>
</evidence>
<gene>
    <name evidence="8" type="primary">LOC106171630</name>
</gene>
<dbReference type="GO" id="GO:0051082">
    <property type="term" value="F:unfolded protein binding"/>
    <property type="evidence" value="ECO:0007669"/>
    <property type="project" value="TreeGrafter"/>
</dbReference>
<keyword evidence="7" id="KW-1185">Reference proteome</keyword>
<dbReference type="InterPro" id="IPR009448">
    <property type="entry name" value="UDP-g_GGtrans"/>
</dbReference>
<dbReference type="GO" id="GO:0005783">
    <property type="term" value="C:endoplasmic reticulum"/>
    <property type="evidence" value="ECO:0007669"/>
    <property type="project" value="TreeGrafter"/>
</dbReference>
<comment type="pathway">
    <text evidence="1">Protein modification; protein glycosylation.</text>
</comment>
<dbReference type="RefSeq" id="XP_023930111.1">
    <property type="nucleotide sequence ID" value="XM_024074343.1"/>
</dbReference>
<evidence type="ECO:0000259" key="6">
    <source>
        <dbReference type="Pfam" id="PF18404"/>
    </source>
</evidence>
<evidence type="ECO:0000256" key="4">
    <source>
        <dbReference type="SAM" id="MobiDB-lite"/>
    </source>
</evidence>
<dbReference type="Pfam" id="PF18403">
    <property type="entry name" value="Thioredoxin_15"/>
    <property type="match status" value="1"/>
</dbReference>
<evidence type="ECO:0000256" key="3">
    <source>
        <dbReference type="ARBA" id="ARBA00022679"/>
    </source>
</evidence>
<dbReference type="GeneID" id="106171630"/>
<dbReference type="OrthoDB" id="27683at2759"/>
<reference evidence="8" key="1">
    <citation type="submission" date="2025-08" db="UniProtKB">
        <authorList>
            <consortium name="RefSeq"/>
        </authorList>
    </citation>
    <scope>IDENTIFICATION</scope>
    <source>
        <tissue evidence="8">Gonads</tissue>
    </source>
</reference>
<feature type="compositionally biased region" description="Polar residues" evidence="4">
    <location>
        <begin position="330"/>
        <end position="340"/>
    </location>
</feature>
<dbReference type="PANTHER" id="PTHR11226">
    <property type="entry name" value="UDP-GLUCOSE GLYCOPROTEIN:GLUCOSYLTRANSFERASE"/>
    <property type="match status" value="1"/>
</dbReference>
<organism evidence="7 8">
    <name type="scientific">Lingula anatina</name>
    <name type="common">Brachiopod</name>
    <name type="synonym">Lingula unguis</name>
    <dbReference type="NCBI Taxonomy" id="7574"/>
    <lineage>
        <taxon>Eukaryota</taxon>
        <taxon>Metazoa</taxon>
        <taxon>Spiralia</taxon>
        <taxon>Lophotrochozoa</taxon>
        <taxon>Brachiopoda</taxon>
        <taxon>Linguliformea</taxon>
        <taxon>Lingulata</taxon>
        <taxon>Lingulida</taxon>
        <taxon>Linguloidea</taxon>
        <taxon>Lingulidae</taxon>
        <taxon>Lingula</taxon>
    </lineage>
</organism>
<feature type="domain" description="Glucosyltransferase 24 catalytic" evidence="6">
    <location>
        <begin position="226"/>
        <end position="306"/>
    </location>
</feature>
<feature type="domain" description="UDP-glucose:glycoprotein glucosyltransferase thioredoxin-like" evidence="5">
    <location>
        <begin position="10"/>
        <end position="182"/>
    </location>
</feature>
<dbReference type="Pfam" id="PF18404">
    <property type="entry name" value="Glyco_transf_24"/>
    <property type="match status" value="1"/>
</dbReference>
<dbReference type="AlphaFoldDB" id="A0A2R2MIQ7"/>
<dbReference type="Proteomes" id="UP000085678">
    <property type="component" value="Unplaced"/>
</dbReference>
<name>A0A2R2MIQ7_LINAN</name>
<sequence>MASAGNDRLKKHSHTLRVGIVHNPRSPSTKLYRGSQIPLAIHTALGSQVPHIARSFVTKLLKEDNIHAILEGTESLSDLEVHGMVMEVYLKALDVQTMAFLQFHSAFCTQVLGFEPGAQGVIVNGRIIGPLKDQKTFIEDDYNLLEKYTQKSSAEKIVQMLTGFTEDTKRVSDMVMQVGSLLMSNQQASIASRTDVQFAGDQHSVLKIPAKPEEPAYDVTFIVDPVSREAQKVTPLLRDLPNNMIHQVNIKSLPQEWMWCETWCSDDEKSKAKTIDLCNNLQTKEPKLNAAKRKVAEWEEYDNEERRIFENFTSNKPTLGSLSADHIEAQETSTQPRDEL</sequence>
<feature type="region of interest" description="Disordered" evidence="4">
    <location>
        <begin position="315"/>
        <end position="340"/>
    </location>
</feature>
<keyword evidence="3" id="KW-0808">Transferase</keyword>
<accession>A0A2R2MIQ7</accession>
<dbReference type="PANTHER" id="PTHR11226:SF0">
    <property type="entry name" value="UDP-GLUCOSE:GLYCOPROTEIN GLUCOSYLTRANSFERASE"/>
    <property type="match status" value="1"/>
</dbReference>